<reference evidence="2 3" key="1">
    <citation type="submission" date="2013-12" db="EMBL/GenBank/DDBJ databases">
        <title>Draft genome of the parsitic nematode Ancylostoma duodenale.</title>
        <authorList>
            <person name="Mitreva M."/>
        </authorList>
    </citation>
    <scope>NUCLEOTIDE SEQUENCE [LARGE SCALE GENOMIC DNA]</scope>
    <source>
        <strain evidence="2 3">Zhejiang</strain>
    </source>
</reference>
<dbReference type="GO" id="GO:0005737">
    <property type="term" value="C:cytoplasm"/>
    <property type="evidence" value="ECO:0007669"/>
    <property type="project" value="TreeGrafter"/>
</dbReference>
<name>A0A0C2GUE0_9BILA</name>
<feature type="region of interest" description="Disordered" evidence="1">
    <location>
        <begin position="1"/>
        <end position="26"/>
    </location>
</feature>
<dbReference type="AlphaFoldDB" id="A0A0C2GUE0"/>
<dbReference type="Proteomes" id="UP000054047">
    <property type="component" value="Unassembled WGS sequence"/>
</dbReference>
<dbReference type="OrthoDB" id="5873702at2759"/>
<feature type="compositionally biased region" description="Low complexity" evidence="1">
    <location>
        <begin position="1"/>
        <end position="21"/>
    </location>
</feature>
<gene>
    <name evidence="2" type="ORF">ANCDUO_08955</name>
</gene>
<dbReference type="PANTHER" id="PTHR13410:SF9">
    <property type="entry name" value="PROTEIN PBDC1"/>
    <property type="match status" value="1"/>
</dbReference>
<evidence type="ECO:0000313" key="3">
    <source>
        <dbReference type="Proteomes" id="UP000054047"/>
    </source>
</evidence>
<accession>A0A0C2GUE0</accession>
<dbReference type="InterPro" id="IPR008476">
    <property type="entry name" value="PBDC1_metazoa/fungi"/>
</dbReference>
<proteinExistence type="predicted"/>
<evidence type="ECO:0000256" key="1">
    <source>
        <dbReference type="SAM" id="MobiDB-lite"/>
    </source>
</evidence>
<evidence type="ECO:0000313" key="2">
    <source>
        <dbReference type="EMBL" id="KIH60781.1"/>
    </source>
</evidence>
<dbReference type="PANTHER" id="PTHR13410">
    <property type="entry name" value="PROTEIN PBDC1"/>
    <property type="match status" value="1"/>
</dbReference>
<dbReference type="EMBL" id="KN730635">
    <property type="protein sequence ID" value="KIH60781.1"/>
    <property type="molecule type" value="Genomic_DNA"/>
</dbReference>
<organism evidence="2 3">
    <name type="scientific">Ancylostoma duodenale</name>
    <dbReference type="NCBI Taxonomy" id="51022"/>
    <lineage>
        <taxon>Eukaryota</taxon>
        <taxon>Metazoa</taxon>
        <taxon>Ecdysozoa</taxon>
        <taxon>Nematoda</taxon>
        <taxon>Chromadorea</taxon>
        <taxon>Rhabditida</taxon>
        <taxon>Rhabditina</taxon>
        <taxon>Rhabditomorpha</taxon>
        <taxon>Strongyloidea</taxon>
        <taxon>Ancylostomatidae</taxon>
        <taxon>Ancylostomatinae</taxon>
        <taxon>Ancylostoma</taxon>
    </lineage>
</organism>
<sequence>MARHTGLSASLGTTSSAAGATAEKENLREGIVPKPIREVVIQLREKLKENRKLADEFTAASTDRTIKVKEQIKDVEHKMCEVYSKTSDCDVKCAQLRRRVVKDLYLGDVAQRVQDLGSMTVSDLKEVLTRFDVAFSTVASKLFDATRKVQDVKSVLTADGSLCMLRDAVSRRADAASTSKSFNNLRGSDFIPSQSAIAELGKQLKPTVGAAPAATGTGRPGNNCHLDQTKIRICAPINWLLLYELPSRSFRIDNERILVWLKHDST</sequence>
<protein>
    <submittedName>
        <fullName evidence="2">Uncharacterized protein</fullName>
    </submittedName>
</protein>
<keyword evidence="3" id="KW-1185">Reference proteome</keyword>